<name>A0A1G9EFZ2_9HYPH</name>
<sequence>MPVDPVDIDRLEDNPVDVPKGGIKYFDIVGNNLLTAGLEFYASFDQAGAKRDNEIKIYVDEFGTRKKERLPMIAEATEKADNNANKVRWVVIKLNGNIADTEQGLRVI</sequence>
<evidence type="ECO:0000313" key="1">
    <source>
        <dbReference type="EMBL" id="SDK75080.1"/>
    </source>
</evidence>
<keyword evidence="2" id="KW-1185">Reference proteome</keyword>
<accession>A0A1G9EFZ2</accession>
<proteinExistence type="predicted"/>
<dbReference type="AlphaFoldDB" id="A0A1G9EFZ2"/>
<dbReference type="RefSeq" id="WP_091598327.1">
    <property type="nucleotide sequence ID" value="NZ_FNEE01000020.1"/>
</dbReference>
<reference evidence="2" key="1">
    <citation type="submission" date="2016-10" db="EMBL/GenBank/DDBJ databases">
        <authorList>
            <person name="Varghese N."/>
            <person name="Submissions S."/>
        </authorList>
    </citation>
    <scope>NUCLEOTIDE SEQUENCE [LARGE SCALE GENOMIC DNA]</scope>
    <source>
        <strain evidence="2">CGMCC 1.11022</strain>
    </source>
</reference>
<dbReference type="Proteomes" id="UP000198894">
    <property type="component" value="Unassembled WGS sequence"/>
</dbReference>
<dbReference type="EMBL" id="FNEE01000020">
    <property type="protein sequence ID" value="SDK75080.1"/>
    <property type="molecule type" value="Genomic_DNA"/>
</dbReference>
<protein>
    <submittedName>
        <fullName evidence="1">Uncharacterized protein</fullName>
    </submittedName>
</protein>
<evidence type="ECO:0000313" key="2">
    <source>
        <dbReference type="Proteomes" id="UP000198894"/>
    </source>
</evidence>
<gene>
    <name evidence="1" type="ORF">SAMN05428953_1206</name>
</gene>
<organism evidence="1 2">
    <name type="scientific">Mesorhizobium muleiense</name>
    <dbReference type="NCBI Taxonomy" id="1004279"/>
    <lineage>
        <taxon>Bacteria</taxon>
        <taxon>Pseudomonadati</taxon>
        <taxon>Pseudomonadota</taxon>
        <taxon>Alphaproteobacteria</taxon>
        <taxon>Hyphomicrobiales</taxon>
        <taxon>Phyllobacteriaceae</taxon>
        <taxon>Mesorhizobium</taxon>
    </lineage>
</organism>